<proteinExistence type="predicted"/>
<dbReference type="Gene3D" id="1.25.40.10">
    <property type="entry name" value="Tetratricopeptide repeat domain"/>
    <property type="match status" value="1"/>
</dbReference>
<evidence type="ECO:0000313" key="1">
    <source>
        <dbReference type="EMBL" id="RIB02175.1"/>
    </source>
</evidence>
<sequence length="96" mass="11256">MTITGDLNDVLWLAQVHYNRGQYVSDQKLMWNLIDSSAIKMEKYQEVLDILDDEIPFLDRDYNSVDKSIEGGIEWDFVHSLKFDEQLENEDAILSK</sequence>
<name>A0A397TVL7_9GLOM</name>
<accession>A0A397TVL7</accession>
<comment type="caution">
    <text evidence="1">The sequence shown here is derived from an EMBL/GenBank/DDBJ whole genome shotgun (WGS) entry which is preliminary data.</text>
</comment>
<dbReference type="EMBL" id="QKWP01002786">
    <property type="protein sequence ID" value="RIB02175.1"/>
    <property type="molecule type" value="Genomic_DNA"/>
</dbReference>
<dbReference type="OrthoDB" id="10006270at2759"/>
<dbReference type="Proteomes" id="UP000266673">
    <property type="component" value="Unassembled WGS sequence"/>
</dbReference>
<dbReference type="STRING" id="44941.A0A397TVL7"/>
<protein>
    <submittedName>
        <fullName evidence="1">Uncharacterized protein</fullName>
    </submittedName>
</protein>
<reference evidence="1 2" key="1">
    <citation type="submission" date="2018-06" db="EMBL/GenBank/DDBJ databases">
        <title>Comparative genomics reveals the genomic features of Rhizophagus irregularis, R. cerebriforme, R. diaphanum and Gigaspora rosea, and their symbiotic lifestyle signature.</title>
        <authorList>
            <person name="Morin E."/>
            <person name="San Clemente H."/>
            <person name="Chen E.C.H."/>
            <person name="De La Providencia I."/>
            <person name="Hainaut M."/>
            <person name="Kuo A."/>
            <person name="Kohler A."/>
            <person name="Murat C."/>
            <person name="Tang N."/>
            <person name="Roy S."/>
            <person name="Loubradou J."/>
            <person name="Henrissat B."/>
            <person name="Grigoriev I.V."/>
            <person name="Corradi N."/>
            <person name="Roux C."/>
            <person name="Martin F.M."/>
        </authorList>
    </citation>
    <scope>NUCLEOTIDE SEQUENCE [LARGE SCALE GENOMIC DNA]</scope>
    <source>
        <strain evidence="1 2">DAOM 194757</strain>
    </source>
</reference>
<evidence type="ECO:0000313" key="2">
    <source>
        <dbReference type="Proteomes" id="UP000266673"/>
    </source>
</evidence>
<dbReference type="InterPro" id="IPR011990">
    <property type="entry name" value="TPR-like_helical_dom_sf"/>
</dbReference>
<dbReference type="AlphaFoldDB" id="A0A397TVL7"/>
<keyword evidence="2" id="KW-1185">Reference proteome</keyword>
<organism evidence="1 2">
    <name type="scientific">Gigaspora rosea</name>
    <dbReference type="NCBI Taxonomy" id="44941"/>
    <lineage>
        <taxon>Eukaryota</taxon>
        <taxon>Fungi</taxon>
        <taxon>Fungi incertae sedis</taxon>
        <taxon>Mucoromycota</taxon>
        <taxon>Glomeromycotina</taxon>
        <taxon>Glomeromycetes</taxon>
        <taxon>Diversisporales</taxon>
        <taxon>Gigasporaceae</taxon>
        <taxon>Gigaspora</taxon>
    </lineage>
</organism>
<gene>
    <name evidence="1" type="ORF">C2G38_2255756</name>
</gene>